<dbReference type="PANTHER" id="PTHR45723">
    <property type="entry name" value="SERINE/THREONINE-PROTEIN KINASE RIO1"/>
    <property type="match status" value="1"/>
</dbReference>
<feature type="coiled-coil region" evidence="12">
    <location>
        <begin position="307"/>
        <end position="335"/>
    </location>
</feature>
<keyword evidence="5" id="KW-0479">Metal-binding</keyword>
<dbReference type="Gene3D" id="6.10.140.100">
    <property type="match status" value="1"/>
</dbReference>
<dbReference type="SUPFAM" id="SSF56112">
    <property type="entry name" value="Protein kinase-like (PK-like)"/>
    <property type="match status" value="1"/>
</dbReference>
<feature type="region of interest" description="Disordered" evidence="13">
    <location>
        <begin position="261"/>
        <end position="286"/>
    </location>
</feature>
<dbReference type="GO" id="GO:0005524">
    <property type="term" value="F:ATP binding"/>
    <property type="evidence" value="ECO:0007669"/>
    <property type="project" value="UniProtKB-KW"/>
</dbReference>
<dbReference type="Gene3D" id="1.10.510.10">
    <property type="entry name" value="Transferase(Phosphotransferase) domain 1"/>
    <property type="match status" value="1"/>
</dbReference>
<dbReference type="Gene3D" id="3.30.200.20">
    <property type="entry name" value="Phosphorylase Kinase, domain 1"/>
    <property type="match status" value="1"/>
</dbReference>
<feature type="region of interest" description="Disordered" evidence="13">
    <location>
        <begin position="1"/>
        <end position="22"/>
    </location>
</feature>
<feature type="domain" description="RIO kinase" evidence="14">
    <location>
        <begin position="488"/>
        <end position="744"/>
    </location>
</feature>
<dbReference type="InterPro" id="IPR018934">
    <property type="entry name" value="RIO_dom"/>
</dbReference>
<sequence>MTQISKEDDTMPVEDTFEDGDSTQCNIEDVAFQPSPTAVTRDDHKIVEETKTVPSEVPKNPWKKTVSFASNTNPETKSALADIMNQQEVAKNLPDQMLGEDLMQQTKISIETEEERMIRLAIEASLKDLAILETADESLTSDSDSLPPLCKVTDDDSMDDDMKLAIKLSLTETNMGGTTTGFPDLIDTKMPASECDPLVDSKPSSKLKSAEISSSTAIGPSPVPFEISLKNSQYTSLEDTFEHCKTIDSRKEVLLSTTTAAASPSASISPKIGTKHESSSSPSPFLTDEEHKAIARAILEADDQVEAQSLKLAMELQAEENRQHEKNKVDQVRQNSANSNVRTITRSEFDAHKSDLAPLSSSSLYERQLFSANDYDEHNHHYGLEIKHQEHEEDNNALAGYQINASTPSKTWSRIGDTILGPNDEVRTKHDVALKSRSNAERLLSGKNYNTNLSVGDNAFNSFNKSLKQSMKRRVIKGVERSGIGRAENMNEKTRGGAMDGNVRLLITKAINNGLIQHCNGVVKEGKEAIVYHAETAVEVKFDVAVKVFKRMQEFKGRGSYLDGDPRYHGQRFKNADKREKIELWTEKEYRNLIRASRGGVAVPTPLLQTGNVLFMRFLGDNGWPAPQLRELEIKKGSRKWTTLYCQTCVAIRRLYHCARLVHADCSEYNIIVCPMSQVENAMDKRKEARNDLQIVLIDFGQAVERNHHDAMKYLRRDLSLVRAFFTKQNINTLSNEECEQFIVREHCGEDTEKLAEVKFEVEVGETLSTNDFSANISAENEKEWRHNIKGWDDDKDCRWLENRLIDA</sequence>
<dbReference type="SMART" id="SM00090">
    <property type="entry name" value="RIO"/>
    <property type="match status" value="1"/>
</dbReference>
<accession>A0A7S3Q8P0</accession>
<evidence type="ECO:0000256" key="12">
    <source>
        <dbReference type="SAM" id="Coils"/>
    </source>
</evidence>
<keyword evidence="3" id="KW-0723">Serine/threonine-protein kinase</keyword>
<keyword evidence="4" id="KW-0808">Transferase</keyword>
<evidence type="ECO:0000256" key="3">
    <source>
        <dbReference type="ARBA" id="ARBA00022527"/>
    </source>
</evidence>
<evidence type="ECO:0000256" key="11">
    <source>
        <dbReference type="ARBA" id="ARBA00048679"/>
    </source>
</evidence>
<dbReference type="EC" id="2.7.11.1" evidence="2"/>
<evidence type="ECO:0000259" key="14">
    <source>
        <dbReference type="SMART" id="SM00090"/>
    </source>
</evidence>
<protein>
    <recommendedName>
        <fullName evidence="2">non-specific serine/threonine protein kinase</fullName>
        <ecNumber evidence="2">2.7.11.1</ecNumber>
    </recommendedName>
</protein>
<name>A0A7S3Q8P0_9STRA</name>
<proteinExistence type="inferred from homology"/>
<evidence type="ECO:0000256" key="6">
    <source>
        <dbReference type="ARBA" id="ARBA00022741"/>
    </source>
</evidence>
<keyword evidence="8" id="KW-0067">ATP-binding</keyword>
<dbReference type="InterPro" id="IPR051272">
    <property type="entry name" value="RIO-type_Ser/Thr_kinase"/>
</dbReference>
<evidence type="ECO:0000256" key="7">
    <source>
        <dbReference type="ARBA" id="ARBA00022777"/>
    </source>
</evidence>
<evidence type="ECO:0000256" key="9">
    <source>
        <dbReference type="ARBA" id="ARBA00022842"/>
    </source>
</evidence>
<keyword evidence="7" id="KW-0418">Kinase</keyword>
<evidence type="ECO:0000256" key="4">
    <source>
        <dbReference type="ARBA" id="ARBA00022679"/>
    </source>
</evidence>
<evidence type="ECO:0000256" key="5">
    <source>
        <dbReference type="ARBA" id="ARBA00022723"/>
    </source>
</evidence>
<keyword evidence="6" id="KW-0547">Nucleotide-binding</keyword>
<dbReference type="InterPro" id="IPR011009">
    <property type="entry name" value="Kinase-like_dom_sf"/>
</dbReference>
<comment type="catalytic activity">
    <reaction evidence="11">
        <text>L-seryl-[protein] + ATP = O-phospho-L-seryl-[protein] + ADP + H(+)</text>
        <dbReference type="Rhea" id="RHEA:17989"/>
        <dbReference type="Rhea" id="RHEA-COMP:9863"/>
        <dbReference type="Rhea" id="RHEA-COMP:11604"/>
        <dbReference type="ChEBI" id="CHEBI:15378"/>
        <dbReference type="ChEBI" id="CHEBI:29999"/>
        <dbReference type="ChEBI" id="CHEBI:30616"/>
        <dbReference type="ChEBI" id="CHEBI:83421"/>
        <dbReference type="ChEBI" id="CHEBI:456216"/>
        <dbReference type="EC" id="2.7.11.1"/>
    </reaction>
</comment>
<evidence type="ECO:0000256" key="1">
    <source>
        <dbReference type="ARBA" id="ARBA00009196"/>
    </source>
</evidence>
<evidence type="ECO:0000256" key="13">
    <source>
        <dbReference type="SAM" id="MobiDB-lite"/>
    </source>
</evidence>
<dbReference type="GO" id="GO:0004674">
    <property type="term" value="F:protein serine/threonine kinase activity"/>
    <property type="evidence" value="ECO:0007669"/>
    <property type="project" value="UniProtKB-KW"/>
</dbReference>
<dbReference type="InterPro" id="IPR000687">
    <property type="entry name" value="RIO_kinase"/>
</dbReference>
<feature type="compositionally biased region" description="Acidic residues" evidence="13">
    <location>
        <begin position="10"/>
        <end position="21"/>
    </location>
</feature>
<keyword evidence="12" id="KW-0175">Coiled coil</keyword>
<gene>
    <name evidence="15" type="ORF">CDEB00056_LOCUS14336</name>
</gene>
<dbReference type="EMBL" id="HBIO01018655">
    <property type="protein sequence ID" value="CAE0469483.1"/>
    <property type="molecule type" value="Transcribed_RNA"/>
</dbReference>
<comment type="similarity">
    <text evidence="1">Belongs to the protein kinase superfamily. RIO-type Ser/Thr kinase family.</text>
</comment>
<keyword evidence="9" id="KW-0460">Magnesium</keyword>
<reference evidence="15" key="1">
    <citation type="submission" date="2021-01" db="EMBL/GenBank/DDBJ databases">
        <authorList>
            <person name="Corre E."/>
            <person name="Pelletier E."/>
            <person name="Niang G."/>
            <person name="Scheremetjew M."/>
            <person name="Finn R."/>
            <person name="Kale V."/>
            <person name="Holt S."/>
            <person name="Cochrane G."/>
            <person name="Meng A."/>
            <person name="Brown T."/>
            <person name="Cohen L."/>
        </authorList>
    </citation>
    <scope>NUCLEOTIDE SEQUENCE</scope>
    <source>
        <strain evidence="15">MM31A-1</strain>
    </source>
</reference>
<evidence type="ECO:0000256" key="8">
    <source>
        <dbReference type="ARBA" id="ARBA00022840"/>
    </source>
</evidence>
<evidence type="ECO:0000313" key="15">
    <source>
        <dbReference type="EMBL" id="CAE0469483.1"/>
    </source>
</evidence>
<organism evidence="15">
    <name type="scientific">Chaetoceros debilis</name>
    <dbReference type="NCBI Taxonomy" id="122233"/>
    <lineage>
        <taxon>Eukaryota</taxon>
        <taxon>Sar</taxon>
        <taxon>Stramenopiles</taxon>
        <taxon>Ochrophyta</taxon>
        <taxon>Bacillariophyta</taxon>
        <taxon>Coscinodiscophyceae</taxon>
        <taxon>Chaetocerotophycidae</taxon>
        <taxon>Chaetocerotales</taxon>
        <taxon>Chaetocerotaceae</taxon>
        <taxon>Chaetoceros</taxon>
    </lineage>
</organism>
<dbReference type="AlphaFoldDB" id="A0A7S3Q8P0"/>
<evidence type="ECO:0000256" key="10">
    <source>
        <dbReference type="ARBA" id="ARBA00047899"/>
    </source>
</evidence>
<evidence type="ECO:0000256" key="2">
    <source>
        <dbReference type="ARBA" id="ARBA00012513"/>
    </source>
</evidence>
<dbReference type="GO" id="GO:0046872">
    <property type="term" value="F:metal ion binding"/>
    <property type="evidence" value="ECO:0007669"/>
    <property type="project" value="UniProtKB-KW"/>
</dbReference>
<comment type="catalytic activity">
    <reaction evidence="10">
        <text>L-threonyl-[protein] + ATP = O-phospho-L-threonyl-[protein] + ADP + H(+)</text>
        <dbReference type="Rhea" id="RHEA:46608"/>
        <dbReference type="Rhea" id="RHEA-COMP:11060"/>
        <dbReference type="Rhea" id="RHEA-COMP:11605"/>
        <dbReference type="ChEBI" id="CHEBI:15378"/>
        <dbReference type="ChEBI" id="CHEBI:30013"/>
        <dbReference type="ChEBI" id="CHEBI:30616"/>
        <dbReference type="ChEBI" id="CHEBI:61977"/>
        <dbReference type="ChEBI" id="CHEBI:456216"/>
        <dbReference type="EC" id="2.7.11.1"/>
    </reaction>
</comment>
<dbReference type="Pfam" id="PF01163">
    <property type="entry name" value="RIO1"/>
    <property type="match status" value="2"/>
</dbReference>